<sequence length="225" mass="25572">MSSSNRYMSAQDRIYQIWSPQEQFETFKHGYDTSRYVRRGEKLSEWQFDEKVSIGFLAERYGLDTRMLTYGGGCYEEENERHQFGQLVKAWVHLSLNGVRFANVTAEVIIDRVYSKIVSVSMPCFKLERLPNRSSRARIGLGAAINAARSTLGRKASNLDLNNGEPWGPEHTYLNYVAYPDGSATLVYTLHRDSGSDGPVYVDAYEGTVVAVGYSSFFQRQPMVM</sequence>
<dbReference type="EMBL" id="JABXXO010000009">
    <property type="protein sequence ID" value="KAF7770263.1"/>
    <property type="molecule type" value="Genomic_DNA"/>
</dbReference>
<accession>A0A8H7C9H0</accession>
<gene>
    <name evidence="1" type="ORF">Agabi119p4_6237</name>
</gene>
<evidence type="ECO:0000313" key="2">
    <source>
        <dbReference type="Proteomes" id="UP000629468"/>
    </source>
</evidence>
<organism evidence="1 2">
    <name type="scientific">Agaricus bisporus var. burnettii</name>
    <dbReference type="NCBI Taxonomy" id="192524"/>
    <lineage>
        <taxon>Eukaryota</taxon>
        <taxon>Fungi</taxon>
        <taxon>Dikarya</taxon>
        <taxon>Basidiomycota</taxon>
        <taxon>Agaricomycotina</taxon>
        <taxon>Agaricomycetes</taxon>
        <taxon>Agaricomycetidae</taxon>
        <taxon>Agaricales</taxon>
        <taxon>Agaricineae</taxon>
        <taxon>Agaricaceae</taxon>
        <taxon>Agaricus</taxon>
    </lineage>
</organism>
<name>A0A8H7C9H0_AGABI</name>
<proteinExistence type="predicted"/>
<dbReference type="Proteomes" id="UP000629468">
    <property type="component" value="Unassembled WGS sequence"/>
</dbReference>
<reference evidence="1 2" key="1">
    <citation type="journal article" name="Sci. Rep.">
        <title>Telomere-to-telomere assembled and centromere annotated genomes of the two main subspecies of the button mushroom Agaricus bisporus reveal especially polymorphic chromosome ends.</title>
        <authorList>
            <person name="Sonnenberg A.S.M."/>
            <person name="Sedaghat-Telgerd N."/>
            <person name="Lavrijssen B."/>
            <person name="Ohm R.A."/>
            <person name="Hendrickx P.M."/>
            <person name="Scholtmeijer K."/>
            <person name="Baars J.J.P."/>
            <person name="van Peer A."/>
        </authorList>
    </citation>
    <scope>NUCLEOTIDE SEQUENCE [LARGE SCALE GENOMIC DNA]</scope>
    <source>
        <strain evidence="1 2">H119_p4</strain>
    </source>
</reference>
<evidence type="ECO:0000313" key="1">
    <source>
        <dbReference type="EMBL" id="KAF7770263.1"/>
    </source>
</evidence>
<dbReference type="AlphaFoldDB" id="A0A8H7C9H0"/>
<protein>
    <submittedName>
        <fullName evidence="1">Uncharacterized protein</fullName>
    </submittedName>
</protein>
<comment type="caution">
    <text evidence="1">The sequence shown here is derived from an EMBL/GenBank/DDBJ whole genome shotgun (WGS) entry which is preliminary data.</text>
</comment>